<gene>
    <name evidence="6" type="ORF">US75_C0012G0015</name>
</gene>
<dbReference type="GO" id="GO:0004519">
    <property type="term" value="F:endonuclease activity"/>
    <property type="evidence" value="ECO:0007669"/>
    <property type="project" value="UniProtKB-KW"/>
</dbReference>
<proteinExistence type="predicted"/>
<dbReference type="SMART" id="SM00318">
    <property type="entry name" value="SNc"/>
    <property type="match status" value="1"/>
</dbReference>
<keyword evidence="2" id="KW-0255">Endonuclease</keyword>
<keyword evidence="1" id="KW-0540">Nuclease</keyword>
<dbReference type="AlphaFoldDB" id="A0A0G0IMF3"/>
<dbReference type="EMBL" id="LBUE01000012">
    <property type="protein sequence ID" value="KKQ55872.1"/>
    <property type="molecule type" value="Genomic_DNA"/>
</dbReference>
<dbReference type="InterPro" id="IPR035437">
    <property type="entry name" value="SNase_OB-fold_sf"/>
</dbReference>
<dbReference type="InterPro" id="IPR002071">
    <property type="entry name" value="Thermonucl_AS"/>
</dbReference>
<evidence type="ECO:0000256" key="4">
    <source>
        <dbReference type="SAM" id="Phobius"/>
    </source>
</evidence>
<keyword evidence="4" id="KW-0812">Transmembrane</keyword>
<dbReference type="PANTHER" id="PTHR12302">
    <property type="entry name" value="EBNA2 BINDING PROTEIN P100"/>
    <property type="match status" value="1"/>
</dbReference>
<feature type="transmembrane region" description="Helical" evidence="4">
    <location>
        <begin position="6"/>
        <end position="26"/>
    </location>
</feature>
<keyword evidence="4" id="KW-0472">Membrane</keyword>
<reference evidence="6 7" key="1">
    <citation type="journal article" date="2015" name="Nature">
        <title>rRNA introns, odd ribosomes, and small enigmatic genomes across a large radiation of phyla.</title>
        <authorList>
            <person name="Brown C.T."/>
            <person name="Hug L.A."/>
            <person name="Thomas B.C."/>
            <person name="Sharon I."/>
            <person name="Castelle C.J."/>
            <person name="Singh A."/>
            <person name="Wilkins M.J."/>
            <person name="Williams K.H."/>
            <person name="Banfield J.F."/>
        </authorList>
    </citation>
    <scope>NUCLEOTIDE SEQUENCE [LARGE SCALE GENOMIC DNA]</scope>
</reference>
<dbReference type="GO" id="GO:0016787">
    <property type="term" value="F:hydrolase activity"/>
    <property type="evidence" value="ECO:0007669"/>
    <property type="project" value="UniProtKB-KW"/>
</dbReference>
<dbReference type="STRING" id="1618583.US75_C0012G0015"/>
<dbReference type="GO" id="GO:0003676">
    <property type="term" value="F:nucleic acid binding"/>
    <property type="evidence" value="ECO:0007669"/>
    <property type="project" value="InterPro"/>
</dbReference>
<dbReference type="Proteomes" id="UP000034096">
    <property type="component" value="Unassembled WGS sequence"/>
</dbReference>
<evidence type="ECO:0000313" key="6">
    <source>
        <dbReference type="EMBL" id="KKQ55872.1"/>
    </source>
</evidence>
<name>A0A0G0IMF3_9BACT</name>
<keyword evidence="3" id="KW-0378">Hydrolase</keyword>
<keyword evidence="4" id="KW-1133">Transmembrane helix</keyword>
<dbReference type="PROSITE" id="PS01123">
    <property type="entry name" value="TNASE_1"/>
    <property type="match status" value="1"/>
</dbReference>
<protein>
    <submittedName>
        <fullName evidence="6">Micrococcal nuclease</fullName>
    </submittedName>
</protein>
<dbReference type="PROSITE" id="PS50830">
    <property type="entry name" value="TNASE_3"/>
    <property type="match status" value="1"/>
</dbReference>
<evidence type="ECO:0000256" key="3">
    <source>
        <dbReference type="ARBA" id="ARBA00022801"/>
    </source>
</evidence>
<feature type="transmembrane region" description="Helical" evidence="4">
    <location>
        <begin position="38"/>
        <end position="58"/>
    </location>
</feature>
<sequence length="320" mass="35306">MENIFLIIFLLSPFLLLAGLIKPSLISKIIKRNVTRKAIVLGGILTIIGSLVGIGITADPPKENKEVFLSSVYNETVKTETEVSSLSIDTNNVINAKVSRVIDGDTIEVSIDSKTEKVRIIGIDSPETVDPRNSVECFGILSSNKAREALKIGGDIYLESDPSQDNKDKYSRLLRYVWINEKTDFGRYMIEEGYAYEYTYEKPYKYQSIYKQSQKDAEVGKKGLWADGVCVITPTAKPTAYPTNTKVLYVAPTSTPYVAPIIPLSNISPSSDSLWTCDCSLTCPNISSCDEAYFQLNTCGCSIRDRDKDGVPCEDICPGG</sequence>
<evidence type="ECO:0000256" key="2">
    <source>
        <dbReference type="ARBA" id="ARBA00022759"/>
    </source>
</evidence>
<feature type="domain" description="TNase-like" evidence="5">
    <location>
        <begin position="92"/>
        <end position="227"/>
    </location>
</feature>
<evidence type="ECO:0000256" key="1">
    <source>
        <dbReference type="ARBA" id="ARBA00022722"/>
    </source>
</evidence>
<evidence type="ECO:0000313" key="7">
    <source>
        <dbReference type="Proteomes" id="UP000034096"/>
    </source>
</evidence>
<organism evidence="6 7">
    <name type="scientific">Candidatus Woesebacteria bacterium GW2011_GWC1_38_13</name>
    <dbReference type="NCBI Taxonomy" id="1618583"/>
    <lineage>
        <taxon>Bacteria</taxon>
        <taxon>Candidatus Woeseibacteriota</taxon>
    </lineage>
</organism>
<dbReference type="Pfam" id="PF00565">
    <property type="entry name" value="SNase"/>
    <property type="match status" value="1"/>
</dbReference>
<dbReference type="InterPro" id="IPR016071">
    <property type="entry name" value="Staphylococal_nuclease_OB-fold"/>
</dbReference>
<dbReference type="PANTHER" id="PTHR12302:SF3">
    <property type="entry name" value="SERINE_THREONINE-PROTEIN KINASE 31"/>
    <property type="match status" value="1"/>
</dbReference>
<dbReference type="Gene3D" id="2.40.50.90">
    <property type="match status" value="1"/>
</dbReference>
<comment type="caution">
    <text evidence="6">The sequence shown here is derived from an EMBL/GenBank/DDBJ whole genome shotgun (WGS) entry which is preliminary data.</text>
</comment>
<accession>A0A0G0IMF3</accession>
<evidence type="ECO:0000259" key="5">
    <source>
        <dbReference type="PROSITE" id="PS50830"/>
    </source>
</evidence>
<dbReference type="SUPFAM" id="SSF50199">
    <property type="entry name" value="Staphylococcal nuclease"/>
    <property type="match status" value="1"/>
</dbReference>